<dbReference type="Pfam" id="PF13649">
    <property type="entry name" value="Methyltransf_25"/>
    <property type="match status" value="1"/>
</dbReference>
<protein>
    <submittedName>
        <fullName evidence="3">SAM-dependent methyltransferase</fullName>
    </submittedName>
</protein>
<dbReference type="InterPro" id="IPR029063">
    <property type="entry name" value="SAM-dependent_MTases_sf"/>
</dbReference>
<evidence type="ECO:0000313" key="3">
    <source>
        <dbReference type="EMBL" id="MDQ0996316.1"/>
    </source>
</evidence>
<gene>
    <name evidence="3" type="ORF">QFZ34_001493</name>
</gene>
<name>A0ABU0S6C9_9HYPH</name>
<proteinExistence type="predicted"/>
<comment type="caution">
    <text evidence="3">The sequence shown here is derived from an EMBL/GenBank/DDBJ whole genome shotgun (WGS) entry which is preliminary data.</text>
</comment>
<dbReference type="GO" id="GO:0008168">
    <property type="term" value="F:methyltransferase activity"/>
    <property type="evidence" value="ECO:0007669"/>
    <property type="project" value="UniProtKB-KW"/>
</dbReference>
<dbReference type="InterPro" id="IPR018773">
    <property type="entry name" value="MeTrfase_reg_dom_prd"/>
</dbReference>
<keyword evidence="3" id="KW-0489">Methyltransferase</keyword>
<reference evidence="3 4" key="1">
    <citation type="submission" date="2023-07" db="EMBL/GenBank/DDBJ databases">
        <title>Comparative genomics of wheat-associated soil bacteria to identify genetic determinants of phenazine resistance.</title>
        <authorList>
            <person name="Mouncey N."/>
        </authorList>
    </citation>
    <scope>NUCLEOTIDE SEQUENCE [LARGE SCALE GENOMIC DNA]</scope>
    <source>
        <strain evidence="3 4">W4I11</strain>
    </source>
</reference>
<keyword evidence="4" id="KW-1185">Reference proteome</keyword>
<dbReference type="Proteomes" id="UP001237780">
    <property type="component" value="Unassembled WGS sequence"/>
</dbReference>
<sequence>MAWSYGYFTDLNYSHGYYPEMNPAMLRLACLGQAIESQLRDEPTYLELGFGQGVSINIHAAGSAGSYWGTDFNPAQTVEARKLAAASGADVHLFDDSFEELASRKDIPDFDIIALHGVWSWISERNRKIIMDIIRRKLRPGGIAYISYNCLPGWAPVIPIRELMSLYQDCGEGKNTGPTGMIEGALQFVGDVAKAGSIYFQENPIAGHHLKHLMKQGRNYLAHEYLNADWHLGHFSDMIRSLEDTKLSFVGSASLLGGIDALRLSEDGRKLLSQVGHPVMRETVRDYLLNRRFRSDIFIKGPRKLTDSEHRDAWHAQAFVLLKPSADIPKKIPCGPGEVELPAEKYDPVIEAMSDDGYRLKRVDELLKHPKLQDFEPKDIVEVLTILTGAGFMSPAQQPSDKAIEQSRALNRHILDRALVSMDMHHMVSPVTAGGIAVPHMTQLFIRALSEGKSSPDVVANYVWDFLDSIGERLLKDGNRIESKNENLKQIGILASKFLKFDRPLLEALQIIEPCVNAASSMRGQKAVGSGAGSP</sequence>
<evidence type="ECO:0000313" key="4">
    <source>
        <dbReference type="Proteomes" id="UP001237780"/>
    </source>
</evidence>
<feature type="domain" description="Methyltransferase regulatory" evidence="1">
    <location>
        <begin position="218"/>
        <end position="300"/>
    </location>
</feature>
<feature type="domain" description="Methyltransferase" evidence="2">
    <location>
        <begin position="46"/>
        <end position="142"/>
    </location>
</feature>
<dbReference type="Gene3D" id="3.40.50.150">
    <property type="entry name" value="Vaccinia Virus protein VP39"/>
    <property type="match status" value="1"/>
</dbReference>
<dbReference type="InterPro" id="IPR041698">
    <property type="entry name" value="Methyltransf_25"/>
</dbReference>
<dbReference type="EMBL" id="JAUSZT010000002">
    <property type="protein sequence ID" value="MDQ0996316.1"/>
    <property type="molecule type" value="Genomic_DNA"/>
</dbReference>
<dbReference type="GO" id="GO:0032259">
    <property type="term" value="P:methylation"/>
    <property type="evidence" value="ECO:0007669"/>
    <property type="project" value="UniProtKB-KW"/>
</dbReference>
<evidence type="ECO:0000259" key="1">
    <source>
        <dbReference type="Pfam" id="PF10119"/>
    </source>
</evidence>
<dbReference type="RefSeq" id="WP_307278681.1">
    <property type="nucleotide sequence ID" value="NZ_JAUSZT010000002.1"/>
</dbReference>
<evidence type="ECO:0000259" key="2">
    <source>
        <dbReference type="Pfam" id="PF13649"/>
    </source>
</evidence>
<dbReference type="SUPFAM" id="SSF53335">
    <property type="entry name" value="S-adenosyl-L-methionine-dependent methyltransferases"/>
    <property type="match status" value="1"/>
</dbReference>
<keyword evidence="3" id="KW-0808">Transferase</keyword>
<organism evidence="3 4">
    <name type="scientific">Phyllobacterium ifriqiyense</name>
    <dbReference type="NCBI Taxonomy" id="314238"/>
    <lineage>
        <taxon>Bacteria</taxon>
        <taxon>Pseudomonadati</taxon>
        <taxon>Pseudomonadota</taxon>
        <taxon>Alphaproteobacteria</taxon>
        <taxon>Hyphomicrobiales</taxon>
        <taxon>Phyllobacteriaceae</taxon>
        <taxon>Phyllobacterium</taxon>
    </lineage>
</organism>
<accession>A0ABU0S6C9</accession>
<dbReference type="CDD" id="cd02440">
    <property type="entry name" value="AdoMet_MTases"/>
    <property type="match status" value="1"/>
</dbReference>
<dbReference type="Pfam" id="PF10119">
    <property type="entry name" value="MethyTransf_Reg"/>
    <property type="match status" value="1"/>
</dbReference>